<reference evidence="1" key="1">
    <citation type="submission" date="2024-09" db="EMBL/GenBank/DDBJ databases">
        <title>Black Yeasts Isolated from many extreme environments.</title>
        <authorList>
            <person name="Coleine C."/>
            <person name="Stajich J.E."/>
            <person name="Selbmann L."/>
        </authorList>
    </citation>
    <scope>NUCLEOTIDE SEQUENCE</scope>
    <source>
        <strain evidence="1">CCFEE 5737</strain>
    </source>
</reference>
<dbReference type="Proteomes" id="UP001186974">
    <property type="component" value="Unassembled WGS sequence"/>
</dbReference>
<proteinExistence type="predicted"/>
<organism evidence="1 2">
    <name type="scientific">Coniosporium uncinatum</name>
    <dbReference type="NCBI Taxonomy" id="93489"/>
    <lineage>
        <taxon>Eukaryota</taxon>
        <taxon>Fungi</taxon>
        <taxon>Dikarya</taxon>
        <taxon>Ascomycota</taxon>
        <taxon>Pezizomycotina</taxon>
        <taxon>Dothideomycetes</taxon>
        <taxon>Dothideomycetes incertae sedis</taxon>
        <taxon>Coniosporium</taxon>
    </lineage>
</organism>
<protein>
    <submittedName>
        <fullName evidence="1">Uncharacterized protein</fullName>
    </submittedName>
</protein>
<evidence type="ECO:0000313" key="2">
    <source>
        <dbReference type="Proteomes" id="UP001186974"/>
    </source>
</evidence>
<accession>A0ACC3DDT4</accession>
<dbReference type="EMBL" id="JAWDJW010006210">
    <property type="protein sequence ID" value="KAK3065786.1"/>
    <property type="molecule type" value="Genomic_DNA"/>
</dbReference>
<evidence type="ECO:0000313" key="1">
    <source>
        <dbReference type="EMBL" id="KAK3065786.1"/>
    </source>
</evidence>
<sequence length="285" mass="31168">MLPHREPLQLPLDPQVVEGMAGFDFGTPDSITSRLTKVIESEEYQRAVRLSARRHQNSGGGEERKRGVFDFYKRRNSVTSRDTLTKPSDETVQLGMDPVNAYNPLISVYFLVREKFERDRKEANPGALGIPAPPGDDSISMPQAPAAAFTNSATYEMAGEKPTGGRSRPRARTHGEDEIAEGVKNMNTDGPTSPPALVMPPSEPAAKKESAAVGLFRRLSTRKNRGSERESEKLPPPSFAVSGPGESLGAPRKSFSVRRTREKGERGAPSSASLQMNDSQRQHPD</sequence>
<name>A0ACC3DDT4_9PEZI</name>
<comment type="caution">
    <text evidence="1">The sequence shown here is derived from an EMBL/GenBank/DDBJ whole genome shotgun (WGS) entry which is preliminary data.</text>
</comment>
<keyword evidence="2" id="KW-1185">Reference proteome</keyword>
<feature type="non-terminal residue" evidence="1">
    <location>
        <position position="285"/>
    </location>
</feature>
<gene>
    <name evidence="1" type="ORF">LTS18_002399</name>
</gene>